<evidence type="ECO:0000313" key="1">
    <source>
        <dbReference type="EMBL" id="GBM58416.1"/>
    </source>
</evidence>
<proteinExistence type="predicted"/>
<dbReference type="PANTHER" id="PTHR45749">
    <property type="match status" value="1"/>
</dbReference>
<sequence>MRLINAICFLGKQGLAFRSHDESDASSNLGNYAELLNYTAKYDPLLEHHLNTATVFKGVSNRFQNDLIEAVVLRYMHDGQILERFIGFCGVSNDRRIPAIADVIRQYLSNMDCSDKLVAQAYDGAAAFARQH</sequence>
<dbReference type="Proteomes" id="UP000499080">
    <property type="component" value="Unassembled WGS sequence"/>
</dbReference>
<dbReference type="PANTHER" id="PTHR45749:SF28">
    <property type="entry name" value="ZINC FINGER MYM-TYPE PROTEIN 1-LIKE-RELATED"/>
    <property type="match status" value="1"/>
</dbReference>
<accession>A0A4Y2H0C3</accession>
<name>A0A4Y2H0C3_ARAVE</name>
<dbReference type="EMBL" id="BGPR01001633">
    <property type="protein sequence ID" value="GBM58416.1"/>
    <property type="molecule type" value="Genomic_DNA"/>
</dbReference>
<reference evidence="1 2" key="1">
    <citation type="journal article" date="2019" name="Sci. Rep.">
        <title>Orb-weaving spider Araneus ventricosus genome elucidates the spidroin gene catalogue.</title>
        <authorList>
            <person name="Kono N."/>
            <person name="Nakamura H."/>
            <person name="Ohtoshi R."/>
            <person name="Moran D.A.P."/>
            <person name="Shinohara A."/>
            <person name="Yoshida Y."/>
            <person name="Fujiwara M."/>
            <person name="Mori M."/>
            <person name="Tomita M."/>
            <person name="Arakawa K."/>
        </authorList>
    </citation>
    <scope>NUCLEOTIDE SEQUENCE [LARGE SCALE GENOMIC DNA]</scope>
</reference>
<organism evidence="1 2">
    <name type="scientific">Araneus ventricosus</name>
    <name type="common">Orbweaver spider</name>
    <name type="synonym">Epeira ventricosa</name>
    <dbReference type="NCBI Taxonomy" id="182803"/>
    <lineage>
        <taxon>Eukaryota</taxon>
        <taxon>Metazoa</taxon>
        <taxon>Ecdysozoa</taxon>
        <taxon>Arthropoda</taxon>
        <taxon>Chelicerata</taxon>
        <taxon>Arachnida</taxon>
        <taxon>Araneae</taxon>
        <taxon>Araneomorphae</taxon>
        <taxon>Entelegynae</taxon>
        <taxon>Araneoidea</taxon>
        <taxon>Araneidae</taxon>
        <taxon>Araneus</taxon>
    </lineage>
</organism>
<evidence type="ECO:0000313" key="2">
    <source>
        <dbReference type="Proteomes" id="UP000499080"/>
    </source>
</evidence>
<protein>
    <submittedName>
        <fullName evidence="1">Uncharacterized protein</fullName>
    </submittedName>
</protein>
<comment type="caution">
    <text evidence="1">The sequence shown here is derived from an EMBL/GenBank/DDBJ whole genome shotgun (WGS) entry which is preliminary data.</text>
</comment>
<gene>
    <name evidence="1" type="ORF">AVEN_63777_1</name>
</gene>
<keyword evidence="2" id="KW-1185">Reference proteome</keyword>
<dbReference type="AlphaFoldDB" id="A0A4Y2H0C3"/>
<dbReference type="OrthoDB" id="6516454at2759"/>